<dbReference type="EMBL" id="UINC01209143">
    <property type="protein sequence ID" value="SVE32033.1"/>
    <property type="molecule type" value="Genomic_DNA"/>
</dbReference>
<dbReference type="GO" id="GO:0015074">
    <property type="term" value="P:DNA integration"/>
    <property type="evidence" value="ECO:0007669"/>
    <property type="project" value="InterPro"/>
</dbReference>
<dbReference type="InterPro" id="IPR002104">
    <property type="entry name" value="Integrase_catalytic"/>
</dbReference>
<keyword evidence="1" id="KW-0233">DNA recombination</keyword>
<feature type="non-terminal residue" evidence="3">
    <location>
        <position position="145"/>
    </location>
</feature>
<organism evidence="3">
    <name type="scientific">marine metagenome</name>
    <dbReference type="NCBI Taxonomy" id="408172"/>
    <lineage>
        <taxon>unclassified sequences</taxon>
        <taxon>metagenomes</taxon>
        <taxon>ecological metagenomes</taxon>
    </lineage>
</organism>
<dbReference type="GO" id="GO:0006310">
    <property type="term" value="P:DNA recombination"/>
    <property type="evidence" value="ECO:0007669"/>
    <property type="project" value="UniProtKB-KW"/>
</dbReference>
<feature type="domain" description="Tyr recombinase" evidence="2">
    <location>
        <begin position="1"/>
        <end position="145"/>
    </location>
</feature>
<dbReference type="InterPro" id="IPR011010">
    <property type="entry name" value="DNA_brk_join_enz"/>
</dbReference>
<proteinExistence type="predicted"/>
<evidence type="ECO:0000256" key="1">
    <source>
        <dbReference type="ARBA" id="ARBA00023172"/>
    </source>
</evidence>
<dbReference type="SUPFAM" id="SSF56349">
    <property type="entry name" value="DNA breaking-rejoining enzymes"/>
    <property type="match status" value="1"/>
</dbReference>
<dbReference type="PROSITE" id="PS51898">
    <property type="entry name" value="TYR_RECOMBINASE"/>
    <property type="match status" value="1"/>
</dbReference>
<dbReference type="InterPro" id="IPR013762">
    <property type="entry name" value="Integrase-like_cat_sf"/>
</dbReference>
<name>A0A383CJ12_9ZZZZ</name>
<sequence>VRIGELIAMKWSNIDWRRGTYSVRVNLTRRRRGVQGGFSAPKTEDSAATVDLSVECRQALKDHQADHAQQKLKMGAAYEDYDLIFATDHGRPLDHKNLGGRWFHADLAAAGLRRIRFHDLRHTCATRRFRRPWIATATCCPSMGP</sequence>
<dbReference type="Pfam" id="PF00589">
    <property type="entry name" value="Phage_integrase"/>
    <property type="match status" value="1"/>
</dbReference>
<dbReference type="AlphaFoldDB" id="A0A383CJ12"/>
<reference evidence="3" key="1">
    <citation type="submission" date="2018-05" db="EMBL/GenBank/DDBJ databases">
        <authorList>
            <person name="Lanie J.A."/>
            <person name="Ng W.-L."/>
            <person name="Kazmierczak K.M."/>
            <person name="Andrzejewski T.M."/>
            <person name="Davidsen T.M."/>
            <person name="Wayne K.J."/>
            <person name="Tettelin H."/>
            <person name="Glass J.I."/>
            <person name="Rusch D."/>
            <person name="Podicherti R."/>
            <person name="Tsui H.-C.T."/>
            <person name="Winkler M.E."/>
        </authorList>
    </citation>
    <scope>NUCLEOTIDE SEQUENCE</scope>
</reference>
<gene>
    <name evidence="3" type="ORF">METZ01_LOCUS484887</name>
</gene>
<dbReference type="Gene3D" id="1.10.443.10">
    <property type="entry name" value="Intergrase catalytic core"/>
    <property type="match status" value="1"/>
</dbReference>
<evidence type="ECO:0000313" key="3">
    <source>
        <dbReference type="EMBL" id="SVE32033.1"/>
    </source>
</evidence>
<accession>A0A383CJ12</accession>
<dbReference type="GO" id="GO:0003677">
    <property type="term" value="F:DNA binding"/>
    <property type="evidence" value="ECO:0007669"/>
    <property type="project" value="InterPro"/>
</dbReference>
<protein>
    <recommendedName>
        <fullName evidence="2">Tyr recombinase domain-containing protein</fullName>
    </recommendedName>
</protein>
<feature type="non-terminal residue" evidence="3">
    <location>
        <position position="1"/>
    </location>
</feature>
<evidence type="ECO:0000259" key="2">
    <source>
        <dbReference type="PROSITE" id="PS51898"/>
    </source>
</evidence>